<dbReference type="EMBL" id="CAJPIJ010000078">
    <property type="protein sequence ID" value="CAG1969232.1"/>
    <property type="molecule type" value="Genomic_DNA"/>
</dbReference>
<keyword evidence="3" id="KW-0479">Metal-binding</keyword>
<dbReference type="GO" id="GO:0048038">
    <property type="term" value="F:quinone binding"/>
    <property type="evidence" value="ECO:0007669"/>
    <property type="project" value="InterPro"/>
</dbReference>
<dbReference type="EC" id="1.4.3.-" evidence="3"/>
<comment type="subunit">
    <text evidence="2">Homodimer.</text>
</comment>
<dbReference type="PANTHER" id="PTHR10638">
    <property type="entry name" value="COPPER AMINE OXIDASE"/>
    <property type="match status" value="1"/>
</dbReference>
<reference evidence="6" key="2">
    <citation type="submission" date="2021-03" db="EMBL/GenBank/DDBJ databases">
        <authorList>
            <person name="Alouane T."/>
            <person name="Langin T."/>
            <person name="Bonhomme L."/>
        </authorList>
    </citation>
    <scope>NUCLEOTIDE SEQUENCE</scope>
    <source>
        <strain evidence="6">MDC_Fg202</strain>
    </source>
</reference>
<dbReference type="InterPro" id="IPR036460">
    <property type="entry name" value="Cu_amine_oxidase_C_sf"/>
</dbReference>
<keyword evidence="3" id="KW-0801">TPQ</keyword>
<dbReference type="AlphaFoldDB" id="A0A4E9DYY2"/>
<comment type="cofactor">
    <cofactor evidence="3">
        <name>Cu cation</name>
        <dbReference type="ChEBI" id="CHEBI:23378"/>
    </cofactor>
    <text evidence="3">Contains 1 topaquinone per subunit.</text>
</comment>
<dbReference type="GO" id="GO:0008131">
    <property type="term" value="F:primary methylamine oxidase activity"/>
    <property type="evidence" value="ECO:0007669"/>
    <property type="project" value="InterPro"/>
</dbReference>
<keyword evidence="3" id="KW-0560">Oxidoreductase</keyword>
<feature type="signal peptide" evidence="4">
    <location>
        <begin position="1"/>
        <end position="16"/>
    </location>
</feature>
<evidence type="ECO:0000313" key="6">
    <source>
        <dbReference type="EMBL" id="CAG1969232.1"/>
    </source>
</evidence>
<dbReference type="Pfam" id="PF01179">
    <property type="entry name" value="Cu_amine_oxid"/>
    <property type="match status" value="1"/>
</dbReference>
<name>A0A4E9DYY2_GIBZA</name>
<evidence type="ECO:0000313" key="7">
    <source>
        <dbReference type="EMBL" id="VIO59054.1"/>
    </source>
</evidence>
<protein>
    <recommendedName>
        <fullName evidence="3">Amine oxidase</fullName>
        <ecNumber evidence="3">1.4.3.-</ecNumber>
    </recommendedName>
</protein>
<sequence>MALVVIFRLPLSTSIAQIPRSLNSSIATPGQLAMMSASEIRFAYNRHLYTTALISITPNTNFYLIFNANKQAIIAIDILKIRQLLRKLDSIINYYPTAINKPAGISFNITGHQIKWQNWKLHIGFNYREGIILNDISFNDRGEVRPIFHRLSIAEMIVP</sequence>
<comment type="similarity">
    <text evidence="3">Belongs to the copper/topaquinone oxidase family.</text>
</comment>
<dbReference type="Proteomes" id="UP000746612">
    <property type="component" value="Unassembled WGS sequence"/>
</dbReference>
<dbReference type="PANTHER" id="PTHR10638:SF86">
    <property type="entry name" value="COPPER AMINE OXIDASE 1-RELATED"/>
    <property type="match status" value="1"/>
</dbReference>
<evidence type="ECO:0000259" key="5">
    <source>
        <dbReference type="Pfam" id="PF01179"/>
    </source>
</evidence>
<evidence type="ECO:0000256" key="2">
    <source>
        <dbReference type="ARBA" id="ARBA00011738"/>
    </source>
</evidence>
<dbReference type="GO" id="GO:0009308">
    <property type="term" value="P:amine metabolic process"/>
    <property type="evidence" value="ECO:0007669"/>
    <property type="project" value="UniProtKB-UniRule"/>
</dbReference>
<comment type="PTM">
    <text evidence="3">Topaquinone (TPQ) is generated by copper-dependent autoxidation of a specific tyrosyl residue.</text>
</comment>
<feature type="chain" id="PRO_5041131158" description="Amine oxidase" evidence="4">
    <location>
        <begin position="17"/>
        <end position="159"/>
    </location>
</feature>
<evidence type="ECO:0000256" key="1">
    <source>
        <dbReference type="ARBA" id="ARBA00001935"/>
    </source>
</evidence>
<dbReference type="GO" id="GO:0005507">
    <property type="term" value="F:copper ion binding"/>
    <property type="evidence" value="ECO:0007669"/>
    <property type="project" value="InterPro"/>
</dbReference>
<dbReference type="Gene3D" id="2.70.98.20">
    <property type="entry name" value="Copper amine oxidase, catalytic domain"/>
    <property type="match status" value="1"/>
</dbReference>
<feature type="domain" description="Copper amine oxidase catalytic" evidence="5">
    <location>
        <begin position="99"/>
        <end position="159"/>
    </location>
</feature>
<gene>
    <name evidence="7" type="ORF">FUG_LOCUS331635</name>
    <name evidence="6" type="ORF">MDCFG202_LOCUS63733</name>
</gene>
<dbReference type="InterPro" id="IPR015798">
    <property type="entry name" value="Cu_amine_oxidase_C"/>
</dbReference>
<keyword evidence="4" id="KW-0732">Signal</keyword>
<dbReference type="SUPFAM" id="SSF49998">
    <property type="entry name" value="Amine oxidase catalytic domain"/>
    <property type="match status" value="1"/>
</dbReference>
<accession>A0A4E9DYY2</accession>
<dbReference type="InterPro" id="IPR000269">
    <property type="entry name" value="Cu_amine_oxidase"/>
</dbReference>
<comment type="cofactor">
    <cofactor evidence="1">
        <name>Cu cation</name>
        <dbReference type="ChEBI" id="CHEBI:23378"/>
    </cofactor>
</comment>
<reference evidence="7" key="1">
    <citation type="submission" date="2019-04" db="EMBL/GenBank/DDBJ databases">
        <authorList>
            <person name="Melise S."/>
            <person name="Noan J."/>
            <person name="Okalmin O."/>
        </authorList>
    </citation>
    <scope>NUCLEOTIDE SEQUENCE</scope>
    <source>
        <strain evidence="7">FN9</strain>
    </source>
</reference>
<evidence type="ECO:0000256" key="4">
    <source>
        <dbReference type="SAM" id="SignalP"/>
    </source>
</evidence>
<evidence type="ECO:0000256" key="3">
    <source>
        <dbReference type="RuleBase" id="RU000672"/>
    </source>
</evidence>
<proteinExistence type="inferred from homology"/>
<keyword evidence="3" id="KW-0186">Copper</keyword>
<organism evidence="7">
    <name type="scientific">Gibberella zeae</name>
    <name type="common">Wheat head blight fungus</name>
    <name type="synonym">Fusarium graminearum</name>
    <dbReference type="NCBI Taxonomy" id="5518"/>
    <lineage>
        <taxon>Eukaryota</taxon>
        <taxon>Fungi</taxon>
        <taxon>Dikarya</taxon>
        <taxon>Ascomycota</taxon>
        <taxon>Pezizomycotina</taxon>
        <taxon>Sordariomycetes</taxon>
        <taxon>Hypocreomycetidae</taxon>
        <taxon>Hypocreales</taxon>
        <taxon>Nectriaceae</taxon>
        <taxon>Fusarium</taxon>
    </lineage>
</organism>
<dbReference type="EMBL" id="CAAKMV010000137">
    <property type="protein sequence ID" value="VIO59054.1"/>
    <property type="molecule type" value="Genomic_DNA"/>
</dbReference>